<keyword evidence="5" id="KW-0677">Repeat</keyword>
<comment type="subcellular location">
    <subcellularLocation>
        <location evidence="2">Cytoplasm</location>
    </subcellularLocation>
</comment>
<dbReference type="Gene3D" id="1.10.8.430">
    <property type="entry name" value="Helical domain of apoptotic protease-activating factors"/>
    <property type="match status" value="1"/>
</dbReference>
<dbReference type="Pfam" id="PF23598">
    <property type="entry name" value="LRR_14"/>
    <property type="match status" value="1"/>
</dbReference>
<proteinExistence type="predicted"/>
<evidence type="ECO:0000256" key="2">
    <source>
        <dbReference type="ARBA" id="ARBA00004496"/>
    </source>
</evidence>
<dbReference type="Pfam" id="PF23559">
    <property type="entry name" value="WHD_DRP"/>
    <property type="match status" value="1"/>
</dbReference>
<dbReference type="GO" id="GO:0009626">
    <property type="term" value="P:plant-type hypersensitive response"/>
    <property type="evidence" value="ECO:0007669"/>
    <property type="project" value="UniProtKB-KW"/>
</dbReference>
<dbReference type="InterPro" id="IPR041118">
    <property type="entry name" value="Rx_N"/>
</dbReference>
<evidence type="ECO:0000256" key="3">
    <source>
        <dbReference type="ARBA" id="ARBA00022490"/>
    </source>
</evidence>
<dbReference type="InterPro" id="IPR038005">
    <property type="entry name" value="RX-like_CC"/>
</dbReference>
<keyword evidence="14" id="KW-1185">Reference proteome</keyword>
<dbReference type="Gene3D" id="1.20.5.4130">
    <property type="match status" value="1"/>
</dbReference>
<feature type="coiled-coil region" evidence="8">
    <location>
        <begin position="113"/>
        <end position="140"/>
    </location>
</feature>
<sequence length="843" mass="97676">MAESSIMFVLEKLGNLVVQEASLLGEVEGQISLLRNELQWMSLFLEETSATRTDDRRLKLWMNQIRDAAYDAEDVIDEFVFRLEHKWQRRHHNLKFLGFLPTCVIFVDKLPIVHELNARIREINAKIEKILANKSNYRVEYPMASGVWSSSDEVVSWGGKRLPIVEEADEESMTRQAEAVKQMLKEGEMERRVVAIVGKGGLGKTTLAKKVYNDSEVKQHFSCHALVHVSQDYTILELLMEIANCIMTDRSLKRKKEDRLGEKVYDHLKEKRYLIVLDDVRSINVWQELSSYLPESNKSRVLITTRNQQIASHAHAKLYPLRPLSEKESWELFCKKTFLVGSTSPPECPAELEDLGKKITEKCRGLPLAIVVSGGLISRKEKTRASWEKILKSMEWHLSQGLDLRSGILAWSYSDLPYFLKSCFLYCGIFPEDYDIKADKLMQMWIAEGFVQRRGEEIVEDVAEDYLEELIHRSMIHAARRKWDGRVKSCRIHDLLHNLAISKARDTKFFEVHPNIIFAYPFNPRRLIAHDPQNVFQHLHGCRLLRSLICSIDLPQVSFMSCLGTKSLAVLDLTLRNDHSSQHLEIPEEIGEFIHLKYFSFKNAHGISFPWSIGKLGNLQILDLRNSSLVIPFSIWKLHQLRHLYVGSSKILSQPIMERCFSGHLGLDKMSNLQTLYLEPYSWLESCGLQKLTQLRKLYLYGRSFKNSSEFYPFNLVELKLEECHLKQDPMLTLNKLPNLRVLKLMRSSYIGEKMTCSSRGFSQLEFLRLEGLDKLKELQVEEGAMPTLETLQIAHCEEMKKLPHELSKLKKLRQVNLVRMNRQLIKGFETAGGKEFEYHLHN</sequence>
<comment type="function">
    <text evidence="1">Confers resistance to late blight (Phytophthora infestans) races carrying the avirulence gene Avr1. Resistance proteins guard the plant against pathogens that contain an appropriate avirulence protein via an indirect interaction with this avirulence protein. That triggers a defense system including the hypersensitive response, which restricts the pathogen growth.</text>
</comment>
<evidence type="ECO:0000256" key="7">
    <source>
        <dbReference type="ARBA" id="ARBA00022821"/>
    </source>
</evidence>
<comment type="caution">
    <text evidence="13">The sequence shown here is derived from an EMBL/GenBank/DDBJ whole genome shotgun (WGS) entry which is preliminary data.</text>
</comment>
<feature type="domain" description="Disease resistance R13L4/SHOC-2-like LRR" evidence="12">
    <location>
        <begin position="558"/>
        <end position="704"/>
    </location>
</feature>
<reference evidence="13 14" key="1">
    <citation type="journal article" date="2023" name="BMC Biotechnol.">
        <title>Vitis rotundifolia cv Carlos genome sequencing.</title>
        <authorList>
            <person name="Huff M."/>
            <person name="Hulse-Kemp A."/>
            <person name="Scheffler B."/>
            <person name="Youngblood R."/>
            <person name="Simpson S."/>
            <person name="Babiker E."/>
            <person name="Staton M."/>
        </authorList>
    </citation>
    <scope>NUCLEOTIDE SEQUENCE [LARGE SCALE GENOMIC DNA]</scope>
    <source>
        <tissue evidence="13">Leaf</tissue>
    </source>
</reference>
<dbReference type="FunFam" id="3.40.50.300:FF:001091">
    <property type="entry name" value="Probable disease resistance protein At1g61300"/>
    <property type="match status" value="1"/>
</dbReference>
<dbReference type="InterPro" id="IPR027417">
    <property type="entry name" value="P-loop_NTPase"/>
</dbReference>
<dbReference type="EMBL" id="JARBHA010000015">
    <property type="protein sequence ID" value="KAJ9680497.1"/>
    <property type="molecule type" value="Genomic_DNA"/>
</dbReference>
<protein>
    <recommendedName>
        <fullName evidence="15">Disease resistance protein</fullName>
    </recommendedName>
</protein>
<dbReference type="InterPro" id="IPR036388">
    <property type="entry name" value="WH-like_DNA-bd_sf"/>
</dbReference>
<feature type="domain" description="NB-ARC" evidence="9">
    <location>
        <begin position="176"/>
        <end position="338"/>
    </location>
</feature>
<dbReference type="Proteomes" id="UP001168098">
    <property type="component" value="Unassembled WGS sequence"/>
</dbReference>
<evidence type="ECO:0000256" key="6">
    <source>
        <dbReference type="ARBA" id="ARBA00022741"/>
    </source>
</evidence>
<dbReference type="InterPro" id="IPR058922">
    <property type="entry name" value="WHD_DRP"/>
</dbReference>
<dbReference type="InterPro" id="IPR032675">
    <property type="entry name" value="LRR_dom_sf"/>
</dbReference>
<dbReference type="PANTHER" id="PTHR23155">
    <property type="entry name" value="DISEASE RESISTANCE PROTEIN RP"/>
    <property type="match status" value="1"/>
</dbReference>
<evidence type="ECO:0008006" key="15">
    <source>
        <dbReference type="Google" id="ProtNLM"/>
    </source>
</evidence>
<keyword evidence="4" id="KW-0381">Hypersensitive response</keyword>
<gene>
    <name evidence="13" type="ORF">PVL29_019733</name>
</gene>
<keyword evidence="3" id="KW-0963">Cytoplasm</keyword>
<evidence type="ECO:0000256" key="8">
    <source>
        <dbReference type="SAM" id="Coils"/>
    </source>
</evidence>
<evidence type="ECO:0000256" key="4">
    <source>
        <dbReference type="ARBA" id="ARBA00022667"/>
    </source>
</evidence>
<keyword evidence="6" id="KW-0547">Nucleotide-binding</keyword>
<dbReference type="InterPro" id="IPR002182">
    <property type="entry name" value="NB-ARC"/>
</dbReference>
<feature type="domain" description="Disease resistance protein winged helix" evidence="11">
    <location>
        <begin position="429"/>
        <end position="500"/>
    </location>
</feature>
<evidence type="ECO:0000313" key="14">
    <source>
        <dbReference type="Proteomes" id="UP001168098"/>
    </source>
</evidence>
<keyword evidence="7" id="KW-0611">Plant defense</keyword>
<dbReference type="Pfam" id="PF18052">
    <property type="entry name" value="Rx_N"/>
    <property type="match status" value="1"/>
</dbReference>
<dbReference type="PRINTS" id="PR00364">
    <property type="entry name" value="DISEASERSIST"/>
</dbReference>
<accession>A0AA39DFQ0</accession>
<name>A0AA39DFQ0_VITRO</name>
<organism evidence="13 14">
    <name type="scientific">Vitis rotundifolia</name>
    <name type="common">Muscadine grape</name>
    <dbReference type="NCBI Taxonomy" id="103349"/>
    <lineage>
        <taxon>Eukaryota</taxon>
        <taxon>Viridiplantae</taxon>
        <taxon>Streptophyta</taxon>
        <taxon>Embryophyta</taxon>
        <taxon>Tracheophyta</taxon>
        <taxon>Spermatophyta</taxon>
        <taxon>Magnoliopsida</taxon>
        <taxon>eudicotyledons</taxon>
        <taxon>Gunneridae</taxon>
        <taxon>Pentapetalae</taxon>
        <taxon>rosids</taxon>
        <taxon>Vitales</taxon>
        <taxon>Vitaceae</taxon>
        <taxon>Viteae</taxon>
        <taxon>Vitis</taxon>
    </lineage>
</organism>
<dbReference type="InterPro" id="IPR042197">
    <property type="entry name" value="Apaf_helical"/>
</dbReference>
<evidence type="ECO:0000256" key="1">
    <source>
        <dbReference type="ARBA" id="ARBA00002074"/>
    </source>
</evidence>
<dbReference type="Gene3D" id="3.80.10.10">
    <property type="entry name" value="Ribonuclease Inhibitor"/>
    <property type="match status" value="1"/>
</dbReference>
<dbReference type="GO" id="GO:0043531">
    <property type="term" value="F:ADP binding"/>
    <property type="evidence" value="ECO:0007669"/>
    <property type="project" value="InterPro"/>
</dbReference>
<dbReference type="InterPro" id="IPR055414">
    <property type="entry name" value="LRR_R13L4/SHOC2-like"/>
</dbReference>
<dbReference type="Gene3D" id="3.40.50.300">
    <property type="entry name" value="P-loop containing nucleotide triphosphate hydrolases"/>
    <property type="match status" value="1"/>
</dbReference>
<evidence type="ECO:0000256" key="5">
    <source>
        <dbReference type="ARBA" id="ARBA00022737"/>
    </source>
</evidence>
<evidence type="ECO:0000259" key="11">
    <source>
        <dbReference type="Pfam" id="PF23559"/>
    </source>
</evidence>
<dbReference type="FunFam" id="1.10.10.10:FF:000322">
    <property type="entry name" value="Probable disease resistance protein At1g63360"/>
    <property type="match status" value="1"/>
</dbReference>
<evidence type="ECO:0000259" key="9">
    <source>
        <dbReference type="Pfam" id="PF00931"/>
    </source>
</evidence>
<evidence type="ECO:0000313" key="13">
    <source>
        <dbReference type="EMBL" id="KAJ9680497.1"/>
    </source>
</evidence>
<dbReference type="Pfam" id="PF00931">
    <property type="entry name" value="NB-ARC"/>
    <property type="match status" value="1"/>
</dbReference>
<dbReference type="InterPro" id="IPR044974">
    <property type="entry name" value="Disease_R_plants"/>
</dbReference>
<evidence type="ECO:0000259" key="10">
    <source>
        <dbReference type="Pfam" id="PF18052"/>
    </source>
</evidence>
<dbReference type="CDD" id="cd14798">
    <property type="entry name" value="RX-CC_like"/>
    <property type="match status" value="1"/>
</dbReference>
<evidence type="ECO:0000259" key="12">
    <source>
        <dbReference type="Pfam" id="PF23598"/>
    </source>
</evidence>
<dbReference type="Gene3D" id="1.10.10.10">
    <property type="entry name" value="Winged helix-like DNA-binding domain superfamily/Winged helix DNA-binding domain"/>
    <property type="match status" value="1"/>
</dbReference>
<feature type="domain" description="Disease resistance N-terminal" evidence="10">
    <location>
        <begin position="7"/>
        <end position="88"/>
    </location>
</feature>
<dbReference type="SUPFAM" id="SSF52540">
    <property type="entry name" value="P-loop containing nucleoside triphosphate hydrolases"/>
    <property type="match status" value="1"/>
</dbReference>
<keyword evidence="8" id="KW-0175">Coiled coil</keyword>
<dbReference type="PANTHER" id="PTHR23155:SF1152">
    <property type="entry name" value="AAA+ ATPASE DOMAIN-CONTAINING PROTEIN"/>
    <property type="match status" value="1"/>
</dbReference>
<dbReference type="SUPFAM" id="SSF52058">
    <property type="entry name" value="L domain-like"/>
    <property type="match status" value="1"/>
</dbReference>
<dbReference type="AlphaFoldDB" id="A0AA39DFQ0"/>